<organism evidence="1 2">
    <name type="scientific">Paramuricea clavata</name>
    <name type="common">Red gorgonian</name>
    <name type="synonym">Violescent sea-whip</name>
    <dbReference type="NCBI Taxonomy" id="317549"/>
    <lineage>
        <taxon>Eukaryota</taxon>
        <taxon>Metazoa</taxon>
        <taxon>Cnidaria</taxon>
        <taxon>Anthozoa</taxon>
        <taxon>Octocorallia</taxon>
        <taxon>Malacalcyonacea</taxon>
        <taxon>Plexauridae</taxon>
        <taxon>Paramuricea</taxon>
    </lineage>
</organism>
<reference evidence="1" key="1">
    <citation type="submission" date="2020-04" db="EMBL/GenBank/DDBJ databases">
        <authorList>
            <person name="Alioto T."/>
            <person name="Alioto T."/>
            <person name="Gomez Garrido J."/>
        </authorList>
    </citation>
    <scope>NUCLEOTIDE SEQUENCE</scope>
    <source>
        <strain evidence="1">A484AB</strain>
    </source>
</reference>
<dbReference type="EMBL" id="CACRXK020004999">
    <property type="protein sequence ID" value="CAB4004790.1"/>
    <property type="molecule type" value="Genomic_DNA"/>
</dbReference>
<evidence type="ECO:0000313" key="2">
    <source>
        <dbReference type="Proteomes" id="UP001152795"/>
    </source>
</evidence>
<gene>
    <name evidence="1" type="ORF">PACLA_8A077819</name>
</gene>
<name>A0A6S7HNJ2_PARCT</name>
<evidence type="ECO:0000313" key="1">
    <source>
        <dbReference type="EMBL" id="CAB4004790.1"/>
    </source>
</evidence>
<comment type="caution">
    <text evidence="1">The sequence shown here is derived from an EMBL/GenBank/DDBJ whole genome shotgun (WGS) entry which is preliminary data.</text>
</comment>
<keyword evidence="2" id="KW-1185">Reference proteome</keyword>
<sequence>MQLLAVFFLLRGIHNVYAFIRVPVLTAPLASLNLPFLQGFMNQSKGNYNKVTTYDVWQTPRNPGGQISAFEAIGLTTVQTIVFDADVLLQRGQLSKEILEQSMLYHCPDVCYFVNDTDVVATTNLTLKNLENVASYQIREIHEFAVAAIEKKFCFNMTVLEQKLNLSSLRVINDQWSLFIPDIVAAAIKCRADQLAITVSQLAQLLNKNATTLYGYDMNQVENIFFPAFDDLLT</sequence>
<proteinExistence type="predicted"/>
<dbReference type="Proteomes" id="UP001152795">
    <property type="component" value="Unassembled WGS sequence"/>
</dbReference>
<accession>A0A6S7HNJ2</accession>
<feature type="non-terminal residue" evidence="1">
    <location>
        <position position="234"/>
    </location>
</feature>
<dbReference type="AlphaFoldDB" id="A0A6S7HNJ2"/>
<protein>
    <submittedName>
        <fullName evidence="1">Uncharacterized protein</fullName>
    </submittedName>
</protein>